<name>A0A915ILZ0_ROMCU</name>
<organism evidence="1 2">
    <name type="scientific">Romanomermis culicivorax</name>
    <name type="common">Nematode worm</name>
    <dbReference type="NCBI Taxonomy" id="13658"/>
    <lineage>
        <taxon>Eukaryota</taxon>
        <taxon>Metazoa</taxon>
        <taxon>Ecdysozoa</taxon>
        <taxon>Nematoda</taxon>
        <taxon>Enoplea</taxon>
        <taxon>Dorylaimia</taxon>
        <taxon>Mermithida</taxon>
        <taxon>Mermithoidea</taxon>
        <taxon>Mermithidae</taxon>
        <taxon>Romanomermis</taxon>
    </lineage>
</organism>
<evidence type="ECO:0000313" key="2">
    <source>
        <dbReference type="WBParaSite" id="nRc.2.0.1.t14986-RA"/>
    </source>
</evidence>
<keyword evidence="1" id="KW-1185">Reference proteome</keyword>
<sequence length="173" mass="19378">MKNANCKRENPLVCTERVHVVQNGVGVFLPEEPNNVCFPICDFKYWIIEEEKNQQRPPSPNAGRNSFIQSTVVDPRINDSLLINSNFSTSKPKPTSGYSAPIIHAIRTPPTFSNLDSGKAPATSIVEFPAIDNNRSVISITPSNQWGTNKDDEGDYSTFPAIRPFKHRHKLKK</sequence>
<dbReference type="WBParaSite" id="nRc.2.0.1.t14986-RA">
    <property type="protein sequence ID" value="nRc.2.0.1.t14986-RA"/>
    <property type="gene ID" value="nRc.2.0.1.g14986"/>
</dbReference>
<reference evidence="2" key="1">
    <citation type="submission" date="2022-11" db="UniProtKB">
        <authorList>
            <consortium name="WormBaseParasite"/>
        </authorList>
    </citation>
    <scope>IDENTIFICATION</scope>
</reference>
<evidence type="ECO:0000313" key="1">
    <source>
        <dbReference type="Proteomes" id="UP000887565"/>
    </source>
</evidence>
<proteinExistence type="predicted"/>
<dbReference type="Proteomes" id="UP000887565">
    <property type="component" value="Unplaced"/>
</dbReference>
<protein>
    <submittedName>
        <fullName evidence="2">Uncharacterized protein</fullName>
    </submittedName>
</protein>
<dbReference type="AlphaFoldDB" id="A0A915ILZ0"/>
<accession>A0A915ILZ0</accession>